<keyword evidence="7" id="KW-0288">FMN</keyword>
<sequence length="321" mass="35486">MFSYGNKFKITIYGASHEETMGLIIDGLKAGITINSELINNDLKKRMPTSIGTTPRIEKDEFMITNGLFNGITTGGPLHIVVPNENIISKDYSNLYKHPRPGHADFVAYKKYNGYNDYRGGGFFSGRLTTLLVIAGAIAKQLLPFSFNSKLIQVGNLKEMDKLDKYLETIKQEGDSVGGIVELRVEKMIDGLGDPYFNKLDAEISKLIITIPGVRGILFGDNFDVTSLGSINNDLIIDGQGKTKTNHSGGINGGISNGNDLVFKVYVKPTSSIRIPQKTFNFETKKIENLEIKGRHDTAFVRRIPIVLENVTAIVLANFYL</sequence>
<evidence type="ECO:0000256" key="5">
    <source>
        <dbReference type="ARBA" id="ARBA00022605"/>
    </source>
</evidence>
<evidence type="ECO:0000256" key="2">
    <source>
        <dbReference type="ARBA" id="ARBA00005044"/>
    </source>
</evidence>
<keyword evidence="13" id="KW-1185">Reference proteome</keyword>
<dbReference type="RefSeq" id="WP_026390476.1">
    <property type="nucleotide sequence ID" value="NZ_LR215048.1"/>
</dbReference>
<dbReference type="EMBL" id="LR215048">
    <property type="protein sequence ID" value="VEU80351.1"/>
    <property type="molecule type" value="Genomic_DNA"/>
</dbReference>
<evidence type="ECO:0000313" key="13">
    <source>
        <dbReference type="Proteomes" id="UP000289841"/>
    </source>
</evidence>
<dbReference type="GO" id="GO:0009073">
    <property type="term" value="P:aromatic amino acid family biosynthetic process"/>
    <property type="evidence" value="ECO:0007669"/>
    <property type="project" value="UniProtKB-KW"/>
</dbReference>
<keyword evidence="8" id="KW-0274">FAD</keyword>
<evidence type="ECO:0000256" key="3">
    <source>
        <dbReference type="ARBA" id="ARBA00008014"/>
    </source>
</evidence>
<keyword evidence="6" id="KW-0285">Flavoprotein</keyword>
<evidence type="ECO:0000256" key="4">
    <source>
        <dbReference type="ARBA" id="ARBA00013036"/>
    </source>
</evidence>
<evidence type="ECO:0000256" key="9">
    <source>
        <dbReference type="ARBA" id="ARBA00022857"/>
    </source>
</evidence>
<protein>
    <recommendedName>
        <fullName evidence="4">chorismate synthase</fullName>
        <ecNumber evidence="4">4.2.3.5</ecNumber>
    </recommendedName>
</protein>
<dbReference type="GO" id="GO:0004107">
    <property type="term" value="F:chorismate synthase activity"/>
    <property type="evidence" value="ECO:0007669"/>
    <property type="project" value="UniProtKB-EC"/>
</dbReference>
<evidence type="ECO:0000256" key="8">
    <source>
        <dbReference type="ARBA" id="ARBA00022827"/>
    </source>
</evidence>
<proteinExistence type="inferred from homology"/>
<keyword evidence="5" id="KW-0028">Amino-acid biosynthesis</keyword>
<dbReference type="GO" id="GO:0010181">
    <property type="term" value="F:FMN binding"/>
    <property type="evidence" value="ECO:0007669"/>
    <property type="project" value="TreeGrafter"/>
</dbReference>
<dbReference type="Pfam" id="PF01264">
    <property type="entry name" value="Chorismate_synt"/>
    <property type="match status" value="1"/>
</dbReference>
<dbReference type="InterPro" id="IPR035904">
    <property type="entry name" value="Chorismate_synth_AroC_sf"/>
</dbReference>
<gene>
    <name evidence="12" type="primary">aroC</name>
    <name evidence="12" type="ORF">NCTC10138_00720</name>
</gene>
<dbReference type="EC" id="4.2.3.5" evidence="4"/>
<dbReference type="KEGG" id="aaxa:NCTC10138_00720"/>
<keyword evidence="9" id="KW-0521">NADP</keyword>
<dbReference type="PROSITE" id="PS00788">
    <property type="entry name" value="CHORISMATE_SYNTHASE_2"/>
    <property type="match status" value="1"/>
</dbReference>
<comment type="similarity">
    <text evidence="3">Belongs to the chorismate synthase family.</text>
</comment>
<dbReference type="GO" id="GO:0005829">
    <property type="term" value="C:cytosol"/>
    <property type="evidence" value="ECO:0007669"/>
    <property type="project" value="TreeGrafter"/>
</dbReference>
<dbReference type="InterPro" id="IPR020541">
    <property type="entry name" value="Chorismate_synthase_CS"/>
</dbReference>
<dbReference type="STRING" id="1278311.GCA_000428705_00917"/>
<dbReference type="Proteomes" id="UP000289841">
    <property type="component" value="Chromosome"/>
</dbReference>
<comment type="pathway">
    <text evidence="2">Metabolic intermediate biosynthesis; chorismate biosynthesis; chorismate from D-erythrose 4-phosphate and phosphoenolpyruvate: step 7/7.</text>
</comment>
<evidence type="ECO:0000256" key="7">
    <source>
        <dbReference type="ARBA" id="ARBA00022643"/>
    </source>
</evidence>
<dbReference type="Gene3D" id="3.60.150.10">
    <property type="entry name" value="Chorismate synthase AroC"/>
    <property type="match status" value="2"/>
</dbReference>
<dbReference type="AlphaFoldDB" id="A0A449BD10"/>
<reference evidence="12 13" key="1">
    <citation type="submission" date="2019-01" db="EMBL/GenBank/DDBJ databases">
        <authorList>
            <consortium name="Pathogen Informatics"/>
        </authorList>
    </citation>
    <scope>NUCLEOTIDE SEQUENCE [LARGE SCALE GENOMIC DNA]</scope>
    <source>
        <strain evidence="12 13">NCTC10138</strain>
    </source>
</reference>
<dbReference type="PANTHER" id="PTHR21085">
    <property type="entry name" value="CHORISMATE SYNTHASE"/>
    <property type="match status" value="1"/>
</dbReference>
<dbReference type="GO" id="GO:0009423">
    <property type="term" value="P:chorismate biosynthetic process"/>
    <property type="evidence" value="ECO:0007669"/>
    <property type="project" value="UniProtKB-UniPathway"/>
</dbReference>
<dbReference type="UniPathway" id="UPA00053">
    <property type="reaction ID" value="UER00090"/>
</dbReference>
<accession>A0A449BD10</accession>
<organism evidence="12 13">
    <name type="scientific">Haploplasma axanthum</name>
    <name type="common">Acholeplasma axanthum</name>
    <dbReference type="NCBI Taxonomy" id="29552"/>
    <lineage>
        <taxon>Bacteria</taxon>
        <taxon>Bacillati</taxon>
        <taxon>Mycoplasmatota</taxon>
        <taxon>Mollicutes</taxon>
        <taxon>Acholeplasmatales</taxon>
        <taxon>Acholeplasmataceae</taxon>
        <taxon>Haploplasma</taxon>
    </lineage>
</organism>
<evidence type="ECO:0000256" key="6">
    <source>
        <dbReference type="ARBA" id="ARBA00022630"/>
    </source>
</evidence>
<name>A0A449BD10_HAPAX</name>
<keyword evidence="11 12" id="KW-0456">Lyase</keyword>
<dbReference type="CDD" id="cd07304">
    <property type="entry name" value="Chorismate_synthase"/>
    <property type="match status" value="1"/>
</dbReference>
<evidence type="ECO:0000256" key="11">
    <source>
        <dbReference type="ARBA" id="ARBA00023239"/>
    </source>
</evidence>
<dbReference type="InterPro" id="IPR000453">
    <property type="entry name" value="Chorismate_synth"/>
</dbReference>
<dbReference type="OrthoDB" id="9771806at2"/>
<evidence type="ECO:0000313" key="12">
    <source>
        <dbReference type="EMBL" id="VEU80351.1"/>
    </source>
</evidence>
<dbReference type="PIRSF" id="PIRSF001456">
    <property type="entry name" value="Chorismate_synth"/>
    <property type="match status" value="1"/>
</dbReference>
<evidence type="ECO:0000256" key="1">
    <source>
        <dbReference type="ARBA" id="ARBA00001914"/>
    </source>
</evidence>
<comment type="cofactor">
    <cofactor evidence="1">
        <name>FMNH2</name>
        <dbReference type="ChEBI" id="CHEBI:57618"/>
    </cofactor>
</comment>
<dbReference type="PANTHER" id="PTHR21085:SF0">
    <property type="entry name" value="CHORISMATE SYNTHASE"/>
    <property type="match status" value="1"/>
</dbReference>
<dbReference type="SUPFAM" id="SSF103263">
    <property type="entry name" value="Chorismate synthase, AroC"/>
    <property type="match status" value="1"/>
</dbReference>
<keyword evidence="10" id="KW-0057">Aromatic amino acid biosynthesis</keyword>
<evidence type="ECO:0000256" key="10">
    <source>
        <dbReference type="ARBA" id="ARBA00023141"/>
    </source>
</evidence>
<dbReference type="GO" id="GO:0008652">
    <property type="term" value="P:amino acid biosynthetic process"/>
    <property type="evidence" value="ECO:0007669"/>
    <property type="project" value="UniProtKB-KW"/>
</dbReference>